<dbReference type="Proteomes" id="UP001331761">
    <property type="component" value="Unassembled WGS sequence"/>
</dbReference>
<reference evidence="1 2" key="1">
    <citation type="submission" date="2019-10" db="EMBL/GenBank/DDBJ databases">
        <title>Assembly and Annotation for the nematode Trichostrongylus colubriformis.</title>
        <authorList>
            <person name="Martin J."/>
        </authorList>
    </citation>
    <scope>NUCLEOTIDE SEQUENCE [LARGE SCALE GENOMIC DNA]</scope>
    <source>
        <strain evidence="1">G859</strain>
        <tissue evidence="1">Whole worm</tissue>
    </source>
</reference>
<comment type="caution">
    <text evidence="1">The sequence shown here is derived from an EMBL/GenBank/DDBJ whole genome shotgun (WGS) entry which is preliminary data.</text>
</comment>
<dbReference type="EMBL" id="WIXE01019939">
    <property type="protein sequence ID" value="KAK5969628.1"/>
    <property type="molecule type" value="Genomic_DNA"/>
</dbReference>
<gene>
    <name evidence="1" type="ORF">GCK32_022815</name>
</gene>
<protein>
    <submittedName>
        <fullName evidence="1">Uncharacterized protein</fullName>
    </submittedName>
</protein>
<accession>A0AAN8FDU3</accession>
<proteinExistence type="predicted"/>
<dbReference type="AlphaFoldDB" id="A0AAN8FDU3"/>
<name>A0AAN8FDU3_TRICO</name>
<sequence>MCTFFADEIPMPYCGSDPPNAREELILARMNLKKLSSPENYEDFRKKISDLLTKDSKDWNEGNLREALKSFSNGLQERLQSDQKVQNGDFKGTIKILGNLCCALKRGVGARCKVGRMVGNLTMLSKAGPKTPKAKFKYVANLIRIHVDDLDF</sequence>
<keyword evidence="2" id="KW-1185">Reference proteome</keyword>
<evidence type="ECO:0000313" key="1">
    <source>
        <dbReference type="EMBL" id="KAK5969628.1"/>
    </source>
</evidence>
<organism evidence="1 2">
    <name type="scientific">Trichostrongylus colubriformis</name>
    <name type="common">Black scour worm</name>
    <dbReference type="NCBI Taxonomy" id="6319"/>
    <lineage>
        <taxon>Eukaryota</taxon>
        <taxon>Metazoa</taxon>
        <taxon>Ecdysozoa</taxon>
        <taxon>Nematoda</taxon>
        <taxon>Chromadorea</taxon>
        <taxon>Rhabditida</taxon>
        <taxon>Rhabditina</taxon>
        <taxon>Rhabditomorpha</taxon>
        <taxon>Strongyloidea</taxon>
        <taxon>Trichostrongylidae</taxon>
        <taxon>Trichostrongylus</taxon>
    </lineage>
</organism>
<evidence type="ECO:0000313" key="2">
    <source>
        <dbReference type="Proteomes" id="UP001331761"/>
    </source>
</evidence>